<dbReference type="InterPro" id="IPR011049">
    <property type="entry name" value="Serralysin-like_metalloprot_C"/>
</dbReference>
<sequence>MNHIYKVIFNKATGTFMAVAEYAKSHSTGTRKAVVGATDTPTLGTALTRTAMAVLLVMTGGQAWGADEGGKGGIGQSTSNTAFHVDYMNPENRSFTDGNKKVASGEKFTDRKTPLYFKKTDRTGSASVGKADTIGYRFGDDAKAKHGAWALGTAAEADSYLSLAVGVGAQTKENSDGSGQASMAVGTAAYAHGLGAAALGANSAAVADHAVALGMVSVAKGENSVAIGHSATSSGKRAIAIGSADNTQDSQDLSQYGSLHTHFYRDAHTTAAIGYHAQALKTGALALGRGTKVQADKGIALGYGSVVTSSDNSNSAYQPDGATLTNDQKSTSGIGALSIGSSNIKRKITNLGAGNDETDAVNVAGNHRQEKTSVKNGEMINVTESTNAEQGKEYTVSLSENAKTVINKFKDVNINATDINKISQGMKFQGDTGDSVTKQLGETLTIKGGENTADKLTNGKNIGVVKDSNGLKVKLAKELTELTSVNTQTLTATNSVTVGNNGNTAQLQNSGLTFTQTTGANADKTVYGTDGLKFTTNANPAKHQTVRIKSDAIGFSGTDGSVASNLPRLTVTGYDAQTTKITNLKKGTDAADAVTIGQLKAAKPTLTKGAGINIANNGDLSVDGNGNVTAPTYTISVNTATLDSTDTGDNKFSVSNNNNDGLVTAQHLAGYLNTVNKTADTAKSTADSAKEKAESAKSAADTATSTASDAKAAADTAKSTAEAAQQQATEAANQAATSANQATAAQKQAEQAQTAANTSANEAQKSAAQAETAQQNASQSAEQAKQAQQSATAAQEQATAAKDKAESAKQSAQEAQQQATTSASEATTAKEQAQQAQQNAQTAQQQAESAQTNAETAKNSAQEAQQKAAAAEQKASQSAEQAKQAQQSAETAKSEATDAKAAAEKSADEATAAKTAAQNSASEAQTAQQNAQTAQQSAETAQQQAESAKSDAETAKNSAQEAQQNAQTAQQKAAAAEQNANQSAQAAETAKTEANDAKAAAEKSAGEAKTAKEQATTAQEQATKAKDKAESAEIAANEAKNMAGTALQTFKVKKVDENGADDNDSETNAITVGKEKNGEQVNTLKLKGENGVDVTTKTDGTVTFGLNQNNGLTVGNSTLNNGGLTVKNGNEQIQVGADGIKFADVNGSTAGRPKADTAIMTKTGFGFNDGSGTLDTNKPHLSLTGINAGDKEITKVKSAITKETENEGNGINENNAFVKGLETAAKNSDKQNSAATVKDLHGLAQSPLTFAGDTGTDVTKKLGDTLKVQGGQTDTNALTDNNIGVVAGTDGLTVKLAKDLTGLNNIAATGKITVGTGNDIAELQNGGLTFSKQNTGTAPTTNSKTVYGVDGLKFTNGDNTPLEGTTYITKDKVGFSNQAGSLDENKPYLDKDKLKVGDVEITKDNGINAGNKKISNIAQGDSDNDAVTYKQHKEVADKVADLNKADLDQVKTALQTFTISDGTEDNNFTVGKTADTDNNQFNKVTFTGENGISISNDKTTGKVKVGIDQTKGLTTPKLTVGSTNGNGIVIDSKAGQNTITGLSSTLTNVTNDGAGHTLTQGLADNTDKTRAASIGDVLNAGFNLKNNGEAKDFVSTYDTVNFINGNATTAKVTYDEASKTSKVAYDVNVDDTTLTLVDAQNGKKQIGVKTTTITKTDANGNATNFSTTDDNALVKAKDIATHLNTLADDIQTAKGASQAGNSAGYVDADGNKVIYDSTDKKYYQVNDNGQADKTKEVAKDKLVAQAQTPDGKLAQMNVKSVITKEKENDANGINEDNAFVKGLETAAKDTKTKNAAVTVNDLHQVASTPITFKSDDGVHSQVNLGDTFAMTGGADYTNLSDGKNIGVVSQPNGVQFKLAKDLTNLNSVSAGGTRIDEKGVSFVEPNGQAKANTPVLSANGLDMGGKRISNIGAAVNDNDAVNFKQFNEVAKTVNTLNNQSNSGASLPFVVTDANGNPVNGTDGKPQKAIKGTDGKYYQANANGVPVDKDGNPITDADKLANLAAHGKPLDTGHQVVAKLGGNSDAITLTNIKATLPQIATPNTDNNTNAGQAQSLPSLSAAQQTNAASVKDVLNAGFNLQTNNNQVDFVKAYDTVNFVNGTGADITSMRSADGTMSNITVNTALAATDDNGNVLIKAKDGKFYKADDLMPNGSLKAGKSASDAKTPAGLSLVNPNADKGSTGDAVALNNLSEAVFKAKDGTTTTVNSDGISIKGKDNSNIALSKDGLDMGGKVISNVGKGTKDTDAANMQQLNEVRSLLGLGNAGNGDAGSGNAGNAGGGQVNIVDIKKDPNSGSSSNSPAIKAGTVLGGKGNNDADKLANGGVQVGVDKDGNANGDLNNVWVKTQKDGSKKALLTTYNVEGQTNYVTNNPAEAIDKINEQGIRFFHVNDGNQEPVVQGRNSIDSSAAGKHSAAVGFQAKADGEAAVAVGRQTQAGSQSIAIGDKAQATGNQSIAIGTGNVVTGKHSGAIGDPSTVKADNSYSVGNNNQFTDATQTDVFGVGNNITVTESNSVALGSNSAISAGTQAGTQAKKSDGTAGKTTTAGATGTVKGFAGQTAVGAVSVGASGAERRIQNVAAGEVSATSTDAINGSQLYKATQGIANATNELGHRIHQNENKANAGISSAMAMASMPQAYIPGRSMVTGGIATYNGQGAVAVGLSKLSDNGQWVFKINGSADTQGNAGAAVGAGFHF</sequence>
<dbReference type="EMBL" id="LXHE01000016">
    <property type="protein sequence ID" value="OAV00078.1"/>
    <property type="molecule type" value="Genomic_DNA"/>
</dbReference>
<keyword evidence="11" id="KW-0807">Transducer</keyword>
<keyword evidence="8" id="KW-0653">Protein transport</keyword>
<feature type="region of interest" description="Disordered" evidence="12">
    <location>
        <begin position="2270"/>
        <end position="2305"/>
    </location>
</feature>
<dbReference type="InterPro" id="IPR005594">
    <property type="entry name" value="YadA_C"/>
</dbReference>
<keyword evidence="4" id="KW-0813">Transport</keyword>
<dbReference type="Gene3D" id="2.20.70.140">
    <property type="match status" value="1"/>
</dbReference>
<dbReference type="InterPro" id="IPR008635">
    <property type="entry name" value="Coiled_stalk_dom"/>
</dbReference>
<dbReference type="InterPro" id="IPR008640">
    <property type="entry name" value="Adhesin_Head_dom"/>
</dbReference>
<dbReference type="CDD" id="cd12820">
    <property type="entry name" value="LbR_YadA-like"/>
    <property type="match status" value="1"/>
</dbReference>
<feature type="compositionally biased region" description="Basic and acidic residues" evidence="12">
    <location>
        <begin position="990"/>
        <end position="1012"/>
    </location>
</feature>
<name>A0A7Z0UXR2_MORCA</name>
<comment type="caution">
    <text evidence="14">The sequence shown here is derived from an EMBL/GenBank/DDBJ whole genome shotgun (WGS) entry which is preliminary data.</text>
</comment>
<feature type="compositionally biased region" description="Low complexity" evidence="12">
    <location>
        <begin position="808"/>
        <end position="891"/>
    </location>
</feature>
<evidence type="ECO:0000256" key="6">
    <source>
        <dbReference type="ARBA" id="ARBA00022692"/>
    </source>
</evidence>
<dbReference type="PROSITE" id="PS50111">
    <property type="entry name" value="CHEMOTAXIS_TRANSDUC_2"/>
    <property type="match status" value="1"/>
</dbReference>
<dbReference type="Gene3D" id="3.90.1780.10">
    <property type="entry name" value="Trimeric adhesin"/>
    <property type="match status" value="2"/>
</dbReference>
<feature type="region of interest" description="Disordered" evidence="12">
    <location>
        <begin position="310"/>
        <end position="329"/>
    </location>
</feature>
<dbReference type="Pfam" id="PF13018">
    <property type="entry name" value="ESPR"/>
    <property type="match status" value="1"/>
</dbReference>
<evidence type="ECO:0000256" key="9">
    <source>
        <dbReference type="ARBA" id="ARBA00023136"/>
    </source>
</evidence>
<keyword evidence="10" id="KW-0998">Cell outer membrane</keyword>
<evidence type="ECO:0000256" key="12">
    <source>
        <dbReference type="SAM" id="MobiDB-lite"/>
    </source>
</evidence>
<dbReference type="FunFam" id="3.90.1780.10:FF:000002">
    <property type="entry name" value="Hemagglutinin"/>
    <property type="match status" value="1"/>
</dbReference>
<dbReference type="GO" id="GO:0006935">
    <property type="term" value="P:chemotaxis"/>
    <property type="evidence" value="ECO:0007669"/>
    <property type="project" value="UniProtKB-ARBA"/>
</dbReference>
<reference evidence="14 15" key="1">
    <citation type="journal article" date="2016" name="Genome Biol. Evol.">
        <title>Comparative Genomic Analyses of the Moraxella catarrhalis Serosensitive and Seroresistant Lineages Demonstrate Their Independent Evolution.</title>
        <authorList>
            <person name="Earl J.P."/>
            <person name="de Vries S.P."/>
            <person name="Ahmed A."/>
            <person name="Powell E."/>
            <person name="Schultz M.P."/>
            <person name="Hermans P.W."/>
            <person name="Hill D.J."/>
            <person name="Zhou Z."/>
            <person name="Constantinidou C.I."/>
            <person name="Hu F.Z."/>
            <person name="Bootsma H.J."/>
            <person name="Ehrlich G.D."/>
        </authorList>
    </citation>
    <scope>NUCLEOTIDE SEQUENCE [LARGE SCALE GENOMIC DNA]</scope>
    <source>
        <strain evidence="14 15">Z7574</strain>
    </source>
</reference>
<dbReference type="GO" id="GO:0009279">
    <property type="term" value="C:cell outer membrane"/>
    <property type="evidence" value="ECO:0007669"/>
    <property type="project" value="UniProtKB-SubCell"/>
</dbReference>
<evidence type="ECO:0000256" key="10">
    <source>
        <dbReference type="ARBA" id="ARBA00023237"/>
    </source>
</evidence>
<proteinExistence type="inferred from homology"/>
<feature type="compositionally biased region" description="Low complexity" evidence="12">
    <location>
        <begin position="2536"/>
        <end position="2547"/>
    </location>
</feature>
<dbReference type="Gene3D" id="2.150.10.10">
    <property type="entry name" value="Serralysin-like metalloprotease, C-terminal"/>
    <property type="match status" value="3"/>
</dbReference>
<comment type="similarity">
    <text evidence="3">Belongs to the autotransporter-2 (AT-2) (TC 1.B.40) family.</text>
</comment>
<dbReference type="PANTHER" id="PTHR12977">
    <property type="entry name" value="SUPPRESSOR OF VARIEGATION 4-20-RELATED"/>
    <property type="match status" value="1"/>
</dbReference>
<dbReference type="Proteomes" id="UP000078446">
    <property type="component" value="Unassembled WGS sequence"/>
</dbReference>
<dbReference type="InterPro" id="IPR045584">
    <property type="entry name" value="Pilin-like"/>
</dbReference>
<feature type="compositionally biased region" description="Gly residues" evidence="12">
    <location>
        <begin position="2270"/>
        <end position="2281"/>
    </location>
</feature>
<dbReference type="Pfam" id="PF03895">
    <property type="entry name" value="YadA_anchor"/>
    <property type="match status" value="1"/>
</dbReference>
<feature type="compositionally biased region" description="Low complexity" evidence="12">
    <location>
        <begin position="1013"/>
        <end position="1022"/>
    </location>
</feature>
<keyword evidence="9" id="KW-0472">Membrane</keyword>
<dbReference type="SUPFAM" id="SSF54523">
    <property type="entry name" value="Pili subunits"/>
    <property type="match status" value="1"/>
</dbReference>
<evidence type="ECO:0000256" key="7">
    <source>
        <dbReference type="ARBA" id="ARBA00022729"/>
    </source>
</evidence>
<evidence type="ECO:0000256" key="8">
    <source>
        <dbReference type="ARBA" id="ARBA00022927"/>
    </source>
</evidence>
<evidence type="ECO:0000256" key="5">
    <source>
        <dbReference type="ARBA" id="ARBA00022452"/>
    </source>
</evidence>
<dbReference type="Gene3D" id="1.20.5.170">
    <property type="match status" value="1"/>
</dbReference>
<dbReference type="SUPFAM" id="SSF101999">
    <property type="entry name" value="Trimeric adhesin"/>
    <property type="match status" value="2"/>
</dbReference>
<evidence type="ECO:0000313" key="15">
    <source>
        <dbReference type="Proteomes" id="UP000078446"/>
    </source>
</evidence>
<evidence type="ECO:0000259" key="13">
    <source>
        <dbReference type="PROSITE" id="PS50111"/>
    </source>
</evidence>
<dbReference type="RefSeq" id="WP_064619630.1">
    <property type="nucleotide sequence ID" value="NZ_LXHE01000016.1"/>
</dbReference>
<feature type="compositionally biased region" description="Low complexity" evidence="12">
    <location>
        <begin position="696"/>
        <end position="800"/>
    </location>
</feature>
<dbReference type="InterPro" id="IPR004089">
    <property type="entry name" value="MCPsignal_dom"/>
</dbReference>
<feature type="compositionally biased region" description="Basic and acidic residues" evidence="12">
    <location>
        <begin position="892"/>
        <end position="908"/>
    </location>
</feature>
<gene>
    <name evidence="14" type="ORF">AO382_1675</name>
</gene>
<organism evidence="14 15">
    <name type="scientific">Moraxella catarrhalis</name>
    <name type="common">Branhamella catarrhalis</name>
    <dbReference type="NCBI Taxonomy" id="480"/>
    <lineage>
        <taxon>Bacteria</taxon>
        <taxon>Pseudomonadati</taxon>
        <taxon>Pseudomonadota</taxon>
        <taxon>Gammaproteobacteria</taxon>
        <taxon>Moraxellales</taxon>
        <taxon>Moraxellaceae</taxon>
        <taxon>Moraxella</taxon>
    </lineage>
</organism>
<dbReference type="SUPFAM" id="SSF101967">
    <property type="entry name" value="Adhesin YadA, collagen-binding domain"/>
    <property type="match status" value="3"/>
</dbReference>
<accession>A0A7Z0UXR2</accession>
<feature type="region of interest" description="Disordered" evidence="12">
    <location>
        <begin position="2527"/>
        <end position="2547"/>
    </location>
</feature>
<dbReference type="GO" id="GO:0042799">
    <property type="term" value="F:histone H4K20 methyltransferase activity"/>
    <property type="evidence" value="ECO:0007669"/>
    <property type="project" value="TreeGrafter"/>
</dbReference>
<evidence type="ECO:0000256" key="11">
    <source>
        <dbReference type="PROSITE-ProRule" id="PRU00284"/>
    </source>
</evidence>
<dbReference type="Pfam" id="PF05662">
    <property type="entry name" value="YadA_stalk"/>
    <property type="match status" value="6"/>
</dbReference>
<dbReference type="Gene3D" id="3.30.1300.30">
    <property type="entry name" value="GSPII I/J protein-like"/>
    <property type="match status" value="1"/>
</dbReference>
<feature type="compositionally biased region" description="Low complexity" evidence="12">
    <location>
        <begin position="909"/>
        <end position="947"/>
    </location>
</feature>
<keyword evidence="5" id="KW-1134">Transmembrane beta strand</keyword>
<dbReference type="GO" id="GO:0015031">
    <property type="term" value="P:protein transport"/>
    <property type="evidence" value="ECO:0007669"/>
    <property type="project" value="UniProtKB-KW"/>
</dbReference>
<evidence type="ECO:0000256" key="1">
    <source>
        <dbReference type="ARBA" id="ARBA00004241"/>
    </source>
</evidence>
<keyword evidence="7" id="KW-0732">Signal</keyword>
<evidence type="ECO:0000256" key="3">
    <source>
        <dbReference type="ARBA" id="ARBA00005848"/>
    </source>
</evidence>
<keyword evidence="6" id="KW-0812">Transmembrane</keyword>
<dbReference type="Pfam" id="PF05658">
    <property type="entry name" value="YadA_head"/>
    <property type="match status" value="5"/>
</dbReference>
<dbReference type="InterPro" id="IPR037174">
    <property type="entry name" value="Trimeric_adhesin"/>
</dbReference>
<dbReference type="GO" id="GO:0009986">
    <property type="term" value="C:cell surface"/>
    <property type="evidence" value="ECO:0007669"/>
    <property type="project" value="UniProtKB-SubCell"/>
</dbReference>
<evidence type="ECO:0000256" key="4">
    <source>
        <dbReference type="ARBA" id="ARBA00022448"/>
    </source>
</evidence>
<dbReference type="InterPro" id="IPR024973">
    <property type="entry name" value="ESPR"/>
</dbReference>
<dbReference type="PANTHER" id="PTHR12977:SF4">
    <property type="entry name" value="HISTONE-LYSINE N-METHYLTRANSFERASE KMT5B"/>
    <property type="match status" value="1"/>
</dbReference>
<feature type="region of interest" description="Disordered" evidence="12">
    <location>
        <begin position="686"/>
        <end position="1030"/>
    </location>
</feature>
<evidence type="ECO:0000256" key="2">
    <source>
        <dbReference type="ARBA" id="ARBA00004442"/>
    </source>
</evidence>
<dbReference type="GO" id="GO:0007165">
    <property type="term" value="P:signal transduction"/>
    <property type="evidence" value="ECO:0007669"/>
    <property type="project" value="UniProtKB-KW"/>
</dbReference>
<evidence type="ECO:0000313" key="14">
    <source>
        <dbReference type="EMBL" id="OAV00078.1"/>
    </source>
</evidence>
<protein>
    <recommendedName>
        <fullName evidence="13">Methyl-accepting transducer domain-containing protein</fullName>
    </recommendedName>
</protein>
<comment type="subcellular location">
    <subcellularLocation>
        <location evidence="2">Cell outer membrane</location>
    </subcellularLocation>
    <subcellularLocation>
        <location evidence="1">Cell surface</location>
    </subcellularLocation>
</comment>
<dbReference type="InterPro" id="IPR039977">
    <property type="entry name" value="Suv4-20/Set9"/>
</dbReference>
<feature type="domain" description="Methyl-accepting transducer" evidence="13">
    <location>
        <begin position="793"/>
        <end position="1036"/>
    </location>
</feature>
<feature type="compositionally biased region" description="Low complexity" evidence="12">
    <location>
        <begin position="955"/>
        <end position="989"/>
    </location>
</feature>